<dbReference type="AlphaFoldDB" id="A0AB39HLW1"/>
<feature type="domain" description="Glutaredoxin" evidence="1">
    <location>
        <begin position="6"/>
        <end position="59"/>
    </location>
</feature>
<evidence type="ECO:0000313" key="2">
    <source>
        <dbReference type="EMBL" id="XDK33331.1"/>
    </source>
</evidence>
<sequence length="82" mass="9462">MEQNKVVVYVSDHCSTSEQLVAYLDKHKISYEVRNVTSNYAYLLELQEKGMYGTPVTYFAEQNQFVLGFPKDKIADMLGINF</sequence>
<gene>
    <name evidence="2" type="ORF">AB4Y30_02890</name>
</gene>
<dbReference type="EMBL" id="CP162599">
    <property type="protein sequence ID" value="XDK33331.1"/>
    <property type="molecule type" value="Genomic_DNA"/>
</dbReference>
<reference evidence="2" key="1">
    <citation type="submission" date="2024-07" db="EMBL/GenBank/DDBJ databases">
        <title>Halotolerant mesophilic bacterium Ornithinibacillus sp. 4-3, sp. nov., isolated from soil.</title>
        <authorList>
            <person name="Sidarenka A.V."/>
            <person name="Guliayeva D.E."/>
            <person name="Leanovich S.I."/>
            <person name="Hileuskaya K.S."/>
            <person name="Akhremchuk A.E."/>
            <person name="Sikolenko M.A."/>
            <person name="Valentovich L.N."/>
        </authorList>
    </citation>
    <scope>NUCLEOTIDE SEQUENCE</scope>
    <source>
        <strain evidence="2">4-3</strain>
    </source>
</reference>
<organism evidence="2">
    <name type="scientific">Ornithinibacillus sp. 4-3</name>
    <dbReference type="NCBI Taxonomy" id="3231488"/>
    <lineage>
        <taxon>Bacteria</taxon>
        <taxon>Bacillati</taxon>
        <taxon>Bacillota</taxon>
        <taxon>Bacilli</taxon>
        <taxon>Bacillales</taxon>
        <taxon>Bacillaceae</taxon>
        <taxon>Ornithinibacillus</taxon>
    </lineage>
</organism>
<dbReference type="PROSITE" id="PS51354">
    <property type="entry name" value="GLUTAREDOXIN_2"/>
    <property type="match status" value="1"/>
</dbReference>
<evidence type="ECO:0000259" key="1">
    <source>
        <dbReference type="Pfam" id="PF00462"/>
    </source>
</evidence>
<accession>A0AB39HLW1</accession>
<proteinExistence type="predicted"/>
<dbReference type="Pfam" id="PF00462">
    <property type="entry name" value="Glutaredoxin"/>
    <property type="match status" value="1"/>
</dbReference>
<name>A0AB39HLW1_9BACI</name>
<protein>
    <submittedName>
        <fullName evidence="2">Glutaredoxin family protein</fullName>
    </submittedName>
</protein>
<dbReference type="SUPFAM" id="SSF52833">
    <property type="entry name" value="Thioredoxin-like"/>
    <property type="match status" value="1"/>
</dbReference>
<dbReference type="RefSeq" id="WP_368654013.1">
    <property type="nucleotide sequence ID" value="NZ_CP162599.1"/>
</dbReference>
<dbReference type="Gene3D" id="3.40.30.10">
    <property type="entry name" value="Glutaredoxin"/>
    <property type="match status" value="1"/>
</dbReference>
<dbReference type="InterPro" id="IPR036249">
    <property type="entry name" value="Thioredoxin-like_sf"/>
</dbReference>
<dbReference type="InterPro" id="IPR002109">
    <property type="entry name" value="Glutaredoxin"/>
</dbReference>